<dbReference type="EMBL" id="CABFNP030001245">
    <property type="protein sequence ID" value="CAI6093189.1"/>
    <property type="molecule type" value="Genomic_DNA"/>
</dbReference>
<evidence type="ECO:0000256" key="1">
    <source>
        <dbReference type="SAM" id="SignalP"/>
    </source>
</evidence>
<protein>
    <submittedName>
        <fullName evidence="2">Uncharacterized protein</fullName>
    </submittedName>
</protein>
<reference evidence="2" key="1">
    <citation type="submission" date="2023-01" db="EMBL/GenBank/DDBJ databases">
        <authorList>
            <person name="Piombo E."/>
        </authorList>
    </citation>
    <scope>NUCLEOTIDE SEQUENCE</scope>
</reference>
<keyword evidence="1" id="KW-0732">Signal</keyword>
<feature type="chain" id="PRO_5041328088" evidence="1">
    <location>
        <begin position="21"/>
        <end position="609"/>
    </location>
</feature>
<sequence>MIILIFFQYGLIFFWPLPNGERLTMSRVLMNLLDDLRFLGKVSSSCQLSTVWDAIPSVYVERFGLTGGIHGEQMRLNLEGLLRKLILLGWDPSQTLGKDFMVGHRVLLAVQYHYKVLEDHVKSPVTAAISARDYDQLREVLRTDPACAAEHLDSLGISCLALTILWPGGFKLMLDAFASANLIERHPFIVAEAIYSARQYYLDNCTHGECKPGDDGTGNHHFEHTILGPLFGLGIPCRFHQTLLKSRWVGPLCYFVETRFFNTLKSQREELRALGLRHLSQPDIVKYGLLEDSTLDGQAGLVTAKLLELGVPVPEVLYVPLDYHSVHRNLIDQPHHPDRLEYLWQIGFRDINSMSMTGSSQYDYKNLASVSWYIRHGVDLNVPENETQVDELLETGTLLSSHITLWKLAPDFCHSYNSLSPEAVEFLLEICAGCSAFKVFFHRVVSIMNHGKNTSTKRWPFPSSLNDIFMAQRSHIVRFMTFQELDIPHTCCTRANGRVSDVDLDEVGEINEEYRLSIDQLNSLVAEFEYVMEEEGYSIGDFINNHWAQKMEEVRRIQAEVVLTSAELDSAREVGVTWDPVLAEETDVLTTEMSMDKRFQWWLNQMDNL</sequence>
<evidence type="ECO:0000313" key="3">
    <source>
        <dbReference type="Proteomes" id="UP001160390"/>
    </source>
</evidence>
<dbReference type="AlphaFoldDB" id="A0AA35MAH4"/>
<comment type="caution">
    <text evidence="2">The sequence shown here is derived from an EMBL/GenBank/DDBJ whole genome shotgun (WGS) entry which is preliminary data.</text>
</comment>
<feature type="signal peptide" evidence="1">
    <location>
        <begin position="1"/>
        <end position="20"/>
    </location>
</feature>
<gene>
    <name evidence="2" type="ORF">CCHLO57077_00000226</name>
</gene>
<organism evidence="2 3">
    <name type="scientific">Clonostachys chloroleuca</name>
    <dbReference type="NCBI Taxonomy" id="1926264"/>
    <lineage>
        <taxon>Eukaryota</taxon>
        <taxon>Fungi</taxon>
        <taxon>Dikarya</taxon>
        <taxon>Ascomycota</taxon>
        <taxon>Pezizomycotina</taxon>
        <taxon>Sordariomycetes</taxon>
        <taxon>Hypocreomycetidae</taxon>
        <taxon>Hypocreales</taxon>
        <taxon>Bionectriaceae</taxon>
        <taxon>Clonostachys</taxon>
    </lineage>
</organism>
<keyword evidence="3" id="KW-1185">Reference proteome</keyword>
<accession>A0AA35MAH4</accession>
<dbReference type="Proteomes" id="UP001160390">
    <property type="component" value="Unassembled WGS sequence"/>
</dbReference>
<evidence type="ECO:0000313" key="2">
    <source>
        <dbReference type="EMBL" id="CAI6093189.1"/>
    </source>
</evidence>
<proteinExistence type="predicted"/>
<name>A0AA35MAH4_9HYPO</name>